<name>A0A6P2UN43_BURL3</name>
<organism evidence="2 3">
    <name type="scientific">Burkholderia lata (strain ATCC 17760 / DSM 23089 / LMG 22485 / NCIMB 9086 / R18194 / 383)</name>
    <dbReference type="NCBI Taxonomy" id="482957"/>
    <lineage>
        <taxon>Bacteria</taxon>
        <taxon>Pseudomonadati</taxon>
        <taxon>Pseudomonadota</taxon>
        <taxon>Betaproteobacteria</taxon>
        <taxon>Burkholderiales</taxon>
        <taxon>Burkholderiaceae</taxon>
        <taxon>Burkholderia</taxon>
        <taxon>Burkholderia cepacia complex</taxon>
    </lineage>
</organism>
<reference evidence="2 3" key="1">
    <citation type="submission" date="2019-09" db="EMBL/GenBank/DDBJ databases">
        <authorList>
            <person name="Depoorter E."/>
        </authorList>
    </citation>
    <scope>NUCLEOTIDE SEQUENCE [LARGE SCALE GENOMIC DNA]</scope>
    <source>
        <strain evidence="2">R-39750</strain>
    </source>
</reference>
<feature type="transmembrane region" description="Helical" evidence="1">
    <location>
        <begin position="12"/>
        <end position="34"/>
    </location>
</feature>
<keyword evidence="1" id="KW-0472">Membrane</keyword>
<keyword evidence="1" id="KW-1133">Transmembrane helix</keyword>
<accession>A0A6P2UN43</accession>
<proteinExistence type="predicted"/>
<protein>
    <submittedName>
        <fullName evidence="2">Uncharacterized protein</fullName>
    </submittedName>
</protein>
<evidence type="ECO:0000313" key="2">
    <source>
        <dbReference type="EMBL" id="VWC78452.1"/>
    </source>
</evidence>
<dbReference type="Proteomes" id="UP000494110">
    <property type="component" value="Unassembled WGS sequence"/>
</dbReference>
<feature type="transmembrane region" description="Helical" evidence="1">
    <location>
        <begin position="46"/>
        <end position="68"/>
    </location>
</feature>
<sequence length="76" mass="7887">MDMALSDDVSLRWITFVVCATVVCAAGTTGSLGVTFGQVMVANGSWFFGWLIKGLSVVACGGAAAHILHAGWNAIR</sequence>
<keyword evidence="1" id="KW-0812">Transmembrane</keyword>
<evidence type="ECO:0000313" key="3">
    <source>
        <dbReference type="Proteomes" id="UP000494110"/>
    </source>
</evidence>
<gene>
    <name evidence="2" type="ORF">BLA39750_01022</name>
</gene>
<dbReference type="AlphaFoldDB" id="A0A6P2UN43"/>
<dbReference type="EMBL" id="CABVQN010000004">
    <property type="protein sequence ID" value="VWC78452.1"/>
    <property type="molecule type" value="Genomic_DNA"/>
</dbReference>
<evidence type="ECO:0000256" key="1">
    <source>
        <dbReference type="SAM" id="Phobius"/>
    </source>
</evidence>